<proteinExistence type="predicted"/>
<organism evidence="2 3">
    <name type="scientific">Lentinus tigrinus ALCF2SS1-6</name>
    <dbReference type="NCBI Taxonomy" id="1328759"/>
    <lineage>
        <taxon>Eukaryota</taxon>
        <taxon>Fungi</taxon>
        <taxon>Dikarya</taxon>
        <taxon>Basidiomycota</taxon>
        <taxon>Agaricomycotina</taxon>
        <taxon>Agaricomycetes</taxon>
        <taxon>Polyporales</taxon>
        <taxon>Polyporaceae</taxon>
        <taxon>Lentinus</taxon>
    </lineage>
</organism>
<gene>
    <name evidence="2" type="ORF">L227DRAFT_198558</name>
</gene>
<name>A0A5C2S910_9APHY</name>
<evidence type="ECO:0000256" key="1">
    <source>
        <dbReference type="SAM" id="Phobius"/>
    </source>
</evidence>
<sequence>MFPTYRRIPHVGGDSWLLRPPLTSTLVCRPGSLLALLHPHIAQRVAHGPWYHLLYVLVVLLAFAAAARSFQSSLLSLVTLRCHLVVSGRSASTYCLLITVQPQPTPHKLASTQAVVIIPLLSIQLYRNLSLSIVCRFSCSRPPILYSPLSLSILSPDVLSLLLLCQIYPLGVVSILFVRSAPLVVPFIPVSVPVPVSHLLISCRAIFVIDSSSACQPSISLSPVSTVHHLHLQTPTLCFSIITANMFRT</sequence>
<keyword evidence="1" id="KW-1133">Transmembrane helix</keyword>
<keyword evidence="3" id="KW-1185">Reference proteome</keyword>
<dbReference type="AlphaFoldDB" id="A0A5C2S910"/>
<evidence type="ECO:0000313" key="3">
    <source>
        <dbReference type="Proteomes" id="UP000313359"/>
    </source>
</evidence>
<accession>A0A5C2S910</accession>
<dbReference type="EMBL" id="ML122278">
    <property type="protein sequence ID" value="RPD57816.1"/>
    <property type="molecule type" value="Genomic_DNA"/>
</dbReference>
<evidence type="ECO:0000313" key="2">
    <source>
        <dbReference type="EMBL" id="RPD57816.1"/>
    </source>
</evidence>
<reference evidence="2" key="1">
    <citation type="journal article" date="2018" name="Genome Biol. Evol.">
        <title>Genomics and development of Lentinus tigrinus, a white-rot wood-decaying mushroom with dimorphic fruiting bodies.</title>
        <authorList>
            <person name="Wu B."/>
            <person name="Xu Z."/>
            <person name="Knudson A."/>
            <person name="Carlson A."/>
            <person name="Chen N."/>
            <person name="Kovaka S."/>
            <person name="LaButti K."/>
            <person name="Lipzen A."/>
            <person name="Pennachio C."/>
            <person name="Riley R."/>
            <person name="Schakwitz W."/>
            <person name="Umezawa K."/>
            <person name="Ohm R.A."/>
            <person name="Grigoriev I.V."/>
            <person name="Nagy L.G."/>
            <person name="Gibbons J."/>
            <person name="Hibbett D."/>
        </authorList>
    </citation>
    <scope>NUCLEOTIDE SEQUENCE [LARGE SCALE GENOMIC DNA]</scope>
    <source>
        <strain evidence="2">ALCF2SS1-6</strain>
    </source>
</reference>
<feature type="transmembrane region" description="Helical" evidence="1">
    <location>
        <begin position="50"/>
        <end position="70"/>
    </location>
</feature>
<keyword evidence="1" id="KW-0812">Transmembrane</keyword>
<protein>
    <submittedName>
        <fullName evidence="2">Uncharacterized protein</fullName>
    </submittedName>
</protein>
<keyword evidence="1" id="KW-0472">Membrane</keyword>
<dbReference type="Proteomes" id="UP000313359">
    <property type="component" value="Unassembled WGS sequence"/>
</dbReference>